<organism evidence="13">
    <name type="scientific">Paraprevotella clara</name>
    <dbReference type="NCBI Taxonomy" id="454154"/>
    <lineage>
        <taxon>Bacteria</taxon>
        <taxon>Pseudomonadati</taxon>
        <taxon>Bacteroidota</taxon>
        <taxon>Bacteroidia</taxon>
        <taxon>Bacteroidales</taxon>
        <taxon>Prevotellaceae</taxon>
        <taxon>Paraprevotella</taxon>
    </lineage>
</organism>
<evidence type="ECO:0000256" key="1">
    <source>
        <dbReference type="ARBA" id="ARBA00006642"/>
    </source>
</evidence>
<dbReference type="GO" id="GO:0005829">
    <property type="term" value="C:cytosol"/>
    <property type="evidence" value="ECO:0007669"/>
    <property type="project" value="TreeGrafter"/>
</dbReference>
<name>A0A6N3D9S9_9BACT</name>
<dbReference type="Gene3D" id="3.30.360.10">
    <property type="entry name" value="Dihydrodipicolinate Reductase, domain 2"/>
    <property type="match status" value="1"/>
</dbReference>
<dbReference type="GO" id="GO:0008839">
    <property type="term" value="F:4-hydroxy-tetrahydrodipicolinate reductase"/>
    <property type="evidence" value="ECO:0007669"/>
    <property type="project" value="UniProtKB-UniRule"/>
</dbReference>
<dbReference type="SUPFAM" id="SSF51735">
    <property type="entry name" value="NAD(P)-binding Rossmann-fold domains"/>
    <property type="match status" value="1"/>
</dbReference>
<accession>A0A6N3D9S9</accession>
<reference evidence="13" key="1">
    <citation type="submission" date="2019-11" db="EMBL/GenBank/DDBJ databases">
        <authorList>
            <person name="Feng L."/>
        </authorList>
    </citation>
    <scope>NUCLEOTIDE SEQUENCE</scope>
    <source>
        <strain evidence="13">PclaraLFYP37</strain>
    </source>
</reference>
<gene>
    <name evidence="13" type="primary">dapB</name>
    <name evidence="13" type="ORF">PCLFYP37_02233</name>
</gene>
<keyword evidence="4" id="KW-0220">Diaminopimelate biosynthesis</keyword>
<dbReference type="NCBIfam" id="TIGR00036">
    <property type="entry name" value="dapB"/>
    <property type="match status" value="1"/>
</dbReference>
<keyword evidence="3" id="KW-0521">NADP</keyword>
<keyword evidence="2" id="KW-0028">Amino-acid biosynthesis</keyword>
<evidence type="ECO:0000256" key="5">
    <source>
        <dbReference type="ARBA" id="ARBA00023002"/>
    </source>
</evidence>
<evidence type="ECO:0000256" key="12">
    <source>
        <dbReference type="NCBIfam" id="TIGR00036"/>
    </source>
</evidence>
<evidence type="ECO:0000256" key="10">
    <source>
        <dbReference type="ARBA" id="ARBA00049080"/>
    </source>
</evidence>
<dbReference type="Gene3D" id="3.40.50.720">
    <property type="entry name" value="NAD(P)-binding Rossmann-like Domain"/>
    <property type="match status" value="1"/>
</dbReference>
<evidence type="ECO:0000256" key="7">
    <source>
        <dbReference type="ARBA" id="ARBA00023154"/>
    </source>
</evidence>
<dbReference type="RefSeq" id="WP_278455934.1">
    <property type="nucleotide sequence ID" value="NZ_CACRUT010000015.1"/>
</dbReference>
<dbReference type="EMBL" id="CACRUT010000015">
    <property type="protein sequence ID" value="VYU22253.1"/>
    <property type="molecule type" value="Genomic_DNA"/>
</dbReference>
<dbReference type="InterPro" id="IPR023940">
    <property type="entry name" value="DHDPR_bac"/>
</dbReference>
<evidence type="ECO:0000256" key="4">
    <source>
        <dbReference type="ARBA" id="ARBA00022915"/>
    </source>
</evidence>
<evidence type="ECO:0000313" key="13">
    <source>
        <dbReference type="EMBL" id="VYU22253.1"/>
    </source>
</evidence>
<dbReference type="Pfam" id="PF05173">
    <property type="entry name" value="DapB_C"/>
    <property type="match status" value="1"/>
</dbReference>
<comment type="pathway">
    <text evidence="8">Amino-acid biosynthesis; L-lysine biosynthesis via DAP pathway; (S)-tetrahydrodipicolinate from L-aspartate: step 4/4.</text>
</comment>
<dbReference type="CDD" id="cd02274">
    <property type="entry name" value="DHDPR_N"/>
    <property type="match status" value="1"/>
</dbReference>
<comment type="catalytic activity">
    <reaction evidence="11">
        <text>(S)-2,3,4,5-tetrahydrodipicolinate + NAD(+) + H2O = (2S,4S)-4-hydroxy-2,3,4,5-tetrahydrodipicolinate + NADH + H(+)</text>
        <dbReference type="Rhea" id="RHEA:35323"/>
        <dbReference type="ChEBI" id="CHEBI:15377"/>
        <dbReference type="ChEBI" id="CHEBI:15378"/>
        <dbReference type="ChEBI" id="CHEBI:16845"/>
        <dbReference type="ChEBI" id="CHEBI:57540"/>
        <dbReference type="ChEBI" id="CHEBI:57945"/>
        <dbReference type="ChEBI" id="CHEBI:67139"/>
        <dbReference type="EC" id="1.17.1.8"/>
    </reaction>
</comment>
<dbReference type="EC" id="1.17.1.8" evidence="9 12"/>
<keyword evidence="7" id="KW-0457">Lysine biosynthesis</keyword>
<proteinExistence type="inferred from homology"/>
<dbReference type="PANTHER" id="PTHR20836">
    <property type="entry name" value="DIHYDRODIPICOLINATE REDUCTASE"/>
    <property type="match status" value="1"/>
</dbReference>
<dbReference type="SUPFAM" id="SSF55347">
    <property type="entry name" value="Glyceraldehyde-3-phosphate dehydrogenase-like, C-terminal domain"/>
    <property type="match status" value="1"/>
</dbReference>
<dbReference type="PANTHER" id="PTHR20836:SF0">
    <property type="entry name" value="4-HYDROXY-TETRAHYDRODIPICOLINATE REDUCTASE 1, CHLOROPLASTIC-RELATED"/>
    <property type="match status" value="1"/>
</dbReference>
<evidence type="ECO:0000256" key="9">
    <source>
        <dbReference type="ARBA" id="ARBA00038983"/>
    </source>
</evidence>
<evidence type="ECO:0000256" key="6">
    <source>
        <dbReference type="ARBA" id="ARBA00023027"/>
    </source>
</evidence>
<dbReference type="GO" id="GO:0009089">
    <property type="term" value="P:lysine biosynthetic process via diaminopimelate"/>
    <property type="evidence" value="ECO:0007669"/>
    <property type="project" value="UniProtKB-UniRule"/>
</dbReference>
<evidence type="ECO:0000256" key="11">
    <source>
        <dbReference type="ARBA" id="ARBA00049396"/>
    </source>
</evidence>
<dbReference type="AlphaFoldDB" id="A0A6N3D9S9"/>
<dbReference type="PIRSF" id="PIRSF000161">
    <property type="entry name" value="DHPR"/>
    <property type="match status" value="1"/>
</dbReference>
<evidence type="ECO:0000256" key="8">
    <source>
        <dbReference type="ARBA" id="ARBA00037922"/>
    </source>
</evidence>
<dbReference type="InterPro" id="IPR022663">
    <property type="entry name" value="DapB_C"/>
</dbReference>
<dbReference type="GO" id="GO:0019877">
    <property type="term" value="P:diaminopimelate biosynthetic process"/>
    <property type="evidence" value="ECO:0007669"/>
    <property type="project" value="UniProtKB-KW"/>
</dbReference>
<comment type="catalytic activity">
    <reaction evidence="10">
        <text>(S)-2,3,4,5-tetrahydrodipicolinate + NADP(+) + H2O = (2S,4S)-4-hydroxy-2,3,4,5-tetrahydrodipicolinate + NADPH + H(+)</text>
        <dbReference type="Rhea" id="RHEA:35331"/>
        <dbReference type="ChEBI" id="CHEBI:15377"/>
        <dbReference type="ChEBI" id="CHEBI:15378"/>
        <dbReference type="ChEBI" id="CHEBI:16845"/>
        <dbReference type="ChEBI" id="CHEBI:57783"/>
        <dbReference type="ChEBI" id="CHEBI:58349"/>
        <dbReference type="ChEBI" id="CHEBI:67139"/>
        <dbReference type="EC" id="1.17.1.8"/>
    </reaction>
</comment>
<dbReference type="Pfam" id="PF01113">
    <property type="entry name" value="DapB_N"/>
    <property type="match status" value="1"/>
</dbReference>
<evidence type="ECO:0000256" key="3">
    <source>
        <dbReference type="ARBA" id="ARBA00022857"/>
    </source>
</evidence>
<dbReference type="InterPro" id="IPR036291">
    <property type="entry name" value="NAD(P)-bd_dom_sf"/>
</dbReference>
<dbReference type="InterPro" id="IPR000846">
    <property type="entry name" value="DapB_N"/>
</dbReference>
<keyword evidence="6" id="KW-0520">NAD</keyword>
<keyword evidence="5 13" id="KW-0560">Oxidoreductase</keyword>
<protein>
    <recommendedName>
        <fullName evidence="9 12">4-hydroxy-tetrahydrodipicolinate reductase</fullName>
        <ecNumber evidence="9 12">1.17.1.8</ecNumber>
    </recommendedName>
</protein>
<comment type="similarity">
    <text evidence="1">Belongs to the DapB family.</text>
</comment>
<sequence length="251" mass="27499">MKIALIGYGKMGHMIEQIALERGHEIVSIIDIDNRGDFASEAFRSADVAIEFTTPQTAYDNYLQAFAAGVKVVSGSTGWIPEHGEEVRRLCREEGHTLFWSSNFSLGVAIFGAVNRYLARIMSGFPAYDVKMEEVHHVHKLDAPSGTAITLAEDLIHAIGRKEKWVKGTFTAPDGTVSGTEACTTNELRIDSVRRGEVPGIHSVVYDSEADSITITHDAHNRKGFALGAVLAAEYTATHEGLLTMDDLFQF</sequence>
<evidence type="ECO:0000256" key="2">
    <source>
        <dbReference type="ARBA" id="ARBA00022605"/>
    </source>
</evidence>